<reference evidence="8" key="1">
    <citation type="submission" date="2016-10" db="EMBL/GenBank/DDBJ databases">
        <authorList>
            <person name="Varghese N."/>
            <person name="Submissions S."/>
        </authorList>
    </citation>
    <scope>NUCLEOTIDE SEQUENCE [LARGE SCALE GENOMIC DNA]</scope>
    <source>
        <strain evidence="8">DSM 17044</strain>
    </source>
</reference>
<evidence type="ECO:0000256" key="1">
    <source>
        <dbReference type="ARBA" id="ARBA00023015"/>
    </source>
</evidence>
<dbReference type="CDD" id="cd01104">
    <property type="entry name" value="HTH_MlrA-CarA"/>
    <property type="match status" value="1"/>
</dbReference>
<evidence type="ECO:0000313" key="8">
    <source>
        <dbReference type="Proteomes" id="UP000182719"/>
    </source>
</evidence>
<organism evidence="7 8">
    <name type="scientific">Stigmatella aurantiaca</name>
    <dbReference type="NCBI Taxonomy" id="41"/>
    <lineage>
        <taxon>Bacteria</taxon>
        <taxon>Pseudomonadati</taxon>
        <taxon>Myxococcota</taxon>
        <taxon>Myxococcia</taxon>
        <taxon>Myxococcales</taxon>
        <taxon>Cystobacterineae</taxon>
        <taxon>Archangiaceae</taxon>
        <taxon>Stigmatella</taxon>
    </lineage>
</organism>
<dbReference type="Proteomes" id="UP000182719">
    <property type="component" value="Unassembled WGS sequence"/>
</dbReference>
<dbReference type="InterPro" id="IPR047057">
    <property type="entry name" value="MerR_fam"/>
</dbReference>
<keyword evidence="8" id="KW-1185">Reference proteome</keyword>
<dbReference type="InterPro" id="IPR036724">
    <property type="entry name" value="Cobalamin-bd_sf"/>
</dbReference>
<dbReference type="PROSITE" id="PS50937">
    <property type="entry name" value="HTH_MERR_2"/>
    <property type="match status" value="1"/>
</dbReference>
<keyword evidence="3" id="KW-0804">Transcription</keyword>
<sequence length="319" mass="34700">MRRTSRPWIRGARDSNRKPPARMAERTYRIHTAAELSGVSAELIRAWERRYGVPRPQRTPAGYRVYTGQDVALLRRMKQLTAEGMSIREAAAWASREAAQGPEVPPLLDPGEGPRPEAWRQAVLAAAERYDQVAVSQVLDEVLAALPPLKAFDEVLAPLQRAVGDRWHAGTLTVAQEHLVSQVVRARLVSLLHAAPQNAGHRHAVLGCFPDEEHEVGLLGTALRLRHAGLRVSLLGPRVPVKELGLMVAQLRPHLVGLSAVADPGAAAFEQTLGALMAALPPGVSVWVGGPAALRHASLCERHGARVFRPGDDWAALWT</sequence>
<evidence type="ECO:0000259" key="5">
    <source>
        <dbReference type="PROSITE" id="PS50937"/>
    </source>
</evidence>
<dbReference type="GO" id="GO:0046872">
    <property type="term" value="F:metal ion binding"/>
    <property type="evidence" value="ECO:0007669"/>
    <property type="project" value="InterPro"/>
</dbReference>
<dbReference type="InterPro" id="IPR009061">
    <property type="entry name" value="DNA-bd_dom_put_sf"/>
</dbReference>
<dbReference type="SMART" id="SM00422">
    <property type="entry name" value="HTH_MERR"/>
    <property type="match status" value="1"/>
</dbReference>
<dbReference type="AlphaFoldDB" id="A0A1H8BA09"/>
<name>A0A1H8BA09_STIAU</name>
<dbReference type="EMBL" id="FOAP01000023">
    <property type="protein sequence ID" value="SEM79259.1"/>
    <property type="molecule type" value="Genomic_DNA"/>
</dbReference>
<accession>A0A1H8BA09</accession>
<dbReference type="SUPFAM" id="SSF52242">
    <property type="entry name" value="Cobalamin (vitamin B12)-binding domain"/>
    <property type="match status" value="1"/>
</dbReference>
<feature type="region of interest" description="Disordered" evidence="4">
    <location>
        <begin position="1"/>
        <end position="23"/>
    </location>
</feature>
<proteinExistence type="predicted"/>
<feature type="compositionally biased region" description="Basic and acidic residues" evidence="4">
    <location>
        <begin position="11"/>
        <end position="23"/>
    </location>
</feature>
<dbReference type="PANTHER" id="PTHR30204:SF67">
    <property type="entry name" value="HTH-TYPE TRANSCRIPTIONAL REGULATOR MLRA-RELATED"/>
    <property type="match status" value="1"/>
</dbReference>
<dbReference type="InterPro" id="IPR006158">
    <property type="entry name" value="Cobalamin-bd"/>
</dbReference>
<keyword evidence="1" id="KW-0805">Transcription regulation</keyword>
<gene>
    <name evidence="7" type="ORF">SAMN05444354_12344</name>
</gene>
<dbReference type="Gene3D" id="1.10.1240.10">
    <property type="entry name" value="Methionine synthase domain"/>
    <property type="match status" value="1"/>
</dbReference>
<protein>
    <submittedName>
        <fullName evidence="7">B12 binding domain-containing protein</fullName>
    </submittedName>
</protein>
<feature type="domain" description="B12-binding" evidence="6">
    <location>
        <begin position="201"/>
        <end position="319"/>
    </location>
</feature>
<keyword evidence="2" id="KW-0238">DNA-binding</keyword>
<dbReference type="InterPro" id="IPR003759">
    <property type="entry name" value="Cbl-bd_cap"/>
</dbReference>
<evidence type="ECO:0000256" key="2">
    <source>
        <dbReference type="ARBA" id="ARBA00023125"/>
    </source>
</evidence>
<evidence type="ECO:0000313" key="7">
    <source>
        <dbReference type="EMBL" id="SEM79259.1"/>
    </source>
</evidence>
<feature type="domain" description="HTH merR-type" evidence="5">
    <location>
        <begin position="27"/>
        <end position="96"/>
    </location>
</feature>
<dbReference type="GO" id="GO:0031419">
    <property type="term" value="F:cobalamin binding"/>
    <property type="evidence" value="ECO:0007669"/>
    <property type="project" value="InterPro"/>
</dbReference>
<dbReference type="Gene3D" id="3.40.50.280">
    <property type="entry name" value="Cobalamin-binding domain"/>
    <property type="match status" value="1"/>
</dbReference>
<dbReference type="PROSITE" id="PS51332">
    <property type="entry name" value="B12_BINDING"/>
    <property type="match status" value="1"/>
</dbReference>
<dbReference type="GO" id="GO:0003677">
    <property type="term" value="F:DNA binding"/>
    <property type="evidence" value="ECO:0007669"/>
    <property type="project" value="UniProtKB-KW"/>
</dbReference>
<evidence type="ECO:0000256" key="4">
    <source>
        <dbReference type="SAM" id="MobiDB-lite"/>
    </source>
</evidence>
<evidence type="ECO:0000256" key="3">
    <source>
        <dbReference type="ARBA" id="ARBA00023163"/>
    </source>
</evidence>
<dbReference type="InterPro" id="IPR000551">
    <property type="entry name" value="MerR-type_HTH_dom"/>
</dbReference>
<dbReference type="InterPro" id="IPR036594">
    <property type="entry name" value="Meth_synthase_dom"/>
</dbReference>
<evidence type="ECO:0000259" key="6">
    <source>
        <dbReference type="PROSITE" id="PS51332"/>
    </source>
</evidence>
<dbReference type="Pfam" id="PF02310">
    <property type="entry name" value="B12-binding"/>
    <property type="match status" value="1"/>
</dbReference>
<dbReference type="Pfam" id="PF02607">
    <property type="entry name" value="B12-binding_2"/>
    <property type="match status" value="1"/>
</dbReference>
<dbReference type="Gene3D" id="1.10.1660.10">
    <property type="match status" value="1"/>
</dbReference>
<dbReference type="SUPFAM" id="SSF46955">
    <property type="entry name" value="Putative DNA-binding domain"/>
    <property type="match status" value="1"/>
</dbReference>
<dbReference type="Pfam" id="PF13411">
    <property type="entry name" value="MerR_1"/>
    <property type="match status" value="1"/>
</dbReference>
<dbReference type="PANTHER" id="PTHR30204">
    <property type="entry name" value="REDOX-CYCLING DRUG-SENSING TRANSCRIPTIONAL ACTIVATOR SOXR"/>
    <property type="match status" value="1"/>
</dbReference>
<dbReference type="GO" id="GO:0003700">
    <property type="term" value="F:DNA-binding transcription factor activity"/>
    <property type="evidence" value="ECO:0007669"/>
    <property type="project" value="InterPro"/>
</dbReference>